<gene>
    <name evidence="1" type="ORF">Pla144_19840</name>
</gene>
<dbReference type="InterPro" id="IPR051200">
    <property type="entry name" value="Host-pathogen_enzymatic-act"/>
</dbReference>
<evidence type="ECO:0000313" key="2">
    <source>
        <dbReference type="Proteomes" id="UP000318437"/>
    </source>
</evidence>
<dbReference type="Gene3D" id="2.130.10.10">
    <property type="entry name" value="YVTN repeat-like/Quinoprotein amine dehydrogenase"/>
    <property type="match status" value="2"/>
</dbReference>
<dbReference type="Proteomes" id="UP000318437">
    <property type="component" value="Unassembled WGS sequence"/>
</dbReference>
<dbReference type="InterPro" id="IPR015943">
    <property type="entry name" value="WD40/YVTN_repeat-like_dom_sf"/>
</dbReference>
<dbReference type="Pfam" id="PF10282">
    <property type="entry name" value="Lactonase"/>
    <property type="match status" value="1"/>
</dbReference>
<dbReference type="OrthoDB" id="9772811at2"/>
<evidence type="ECO:0000313" key="1">
    <source>
        <dbReference type="EMBL" id="TWU28692.1"/>
    </source>
</evidence>
<dbReference type="InterPro" id="IPR019405">
    <property type="entry name" value="Lactonase_7-beta_prop"/>
</dbReference>
<proteinExistence type="predicted"/>
<dbReference type="PANTHER" id="PTHR47197:SF3">
    <property type="entry name" value="DIHYDRO-HEME D1 DEHYDROGENASE"/>
    <property type="match status" value="1"/>
</dbReference>
<sequence>MQGGITVVSTTDRLLPTVAIFVAVCAGVPASSKEFLIVGVDSKVEFKREGIQKVKPGRDLVMIYEIGADPEEPKLVAELPLANSVFGPPTNLAITPDATLALVANSVQWEHQGGTWQAVPGTQIHVIDLTLPTPKRIGSVESDPQPSGIAISGNGKWAAIANRAGKSVTLYSIEAKKIELEDSVQVDGEAASVAFSPDGRTILATKFAQHSVAVIQNDEGQLSYDATLDLPVGRWPYNVQVANHRVALVANNGNAGLPDGHADTVSVIDISHDPPRVVKHITVGDGPEGLAVSPDGTLAVVVLLQGSAPPFERSWFYNEGGSATLLSINGKNVFRAGTVATGRFAEGVGFNKNGTHCYVADLLDNRISIFRVERGGLAATGKSVPLLGHAASLRTQAP</sequence>
<organism evidence="1 2">
    <name type="scientific">Bythopirellula polymerisocia</name>
    <dbReference type="NCBI Taxonomy" id="2528003"/>
    <lineage>
        <taxon>Bacteria</taxon>
        <taxon>Pseudomonadati</taxon>
        <taxon>Planctomycetota</taxon>
        <taxon>Planctomycetia</taxon>
        <taxon>Pirellulales</taxon>
        <taxon>Lacipirellulaceae</taxon>
        <taxon>Bythopirellula</taxon>
    </lineage>
</organism>
<keyword evidence="2" id="KW-1185">Reference proteome</keyword>
<reference evidence="1 2" key="1">
    <citation type="submission" date="2019-02" db="EMBL/GenBank/DDBJ databases">
        <title>Deep-cultivation of Planctomycetes and their phenomic and genomic characterization uncovers novel biology.</title>
        <authorList>
            <person name="Wiegand S."/>
            <person name="Jogler M."/>
            <person name="Boedeker C."/>
            <person name="Pinto D."/>
            <person name="Vollmers J."/>
            <person name="Rivas-Marin E."/>
            <person name="Kohn T."/>
            <person name="Peeters S.H."/>
            <person name="Heuer A."/>
            <person name="Rast P."/>
            <person name="Oberbeckmann S."/>
            <person name="Bunk B."/>
            <person name="Jeske O."/>
            <person name="Meyerdierks A."/>
            <person name="Storesund J.E."/>
            <person name="Kallscheuer N."/>
            <person name="Luecker S."/>
            <person name="Lage O.M."/>
            <person name="Pohl T."/>
            <person name="Merkel B.J."/>
            <person name="Hornburger P."/>
            <person name="Mueller R.-W."/>
            <person name="Bruemmer F."/>
            <person name="Labrenz M."/>
            <person name="Spormann A.M."/>
            <person name="Op Den Camp H."/>
            <person name="Overmann J."/>
            <person name="Amann R."/>
            <person name="Jetten M.S.M."/>
            <person name="Mascher T."/>
            <person name="Medema M.H."/>
            <person name="Devos D.P."/>
            <person name="Kaster A.-K."/>
            <person name="Ovreas L."/>
            <person name="Rohde M."/>
            <person name="Galperin M.Y."/>
            <person name="Jogler C."/>
        </authorList>
    </citation>
    <scope>NUCLEOTIDE SEQUENCE [LARGE SCALE GENOMIC DNA]</scope>
    <source>
        <strain evidence="1 2">Pla144</strain>
    </source>
</reference>
<dbReference type="AlphaFoldDB" id="A0A5C6CVV8"/>
<comment type="caution">
    <text evidence="1">The sequence shown here is derived from an EMBL/GenBank/DDBJ whole genome shotgun (WGS) entry which is preliminary data.</text>
</comment>
<name>A0A5C6CVV8_9BACT</name>
<protein>
    <submittedName>
        <fullName evidence="1">Lactonase, 7-bladed beta-propeller</fullName>
    </submittedName>
</protein>
<accession>A0A5C6CVV8</accession>
<dbReference type="InterPro" id="IPR011045">
    <property type="entry name" value="N2O_reductase_N"/>
</dbReference>
<dbReference type="SUPFAM" id="SSF50974">
    <property type="entry name" value="Nitrous oxide reductase, N-terminal domain"/>
    <property type="match status" value="1"/>
</dbReference>
<dbReference type="EMBL" id="SJPS01000002">
    <property type="protein sequence ID" value="TWU28692.1"/>
    <property type="molecule type" value="Genomic_DNA"/>
</dbReference>
<dbReference type="PANTHER" id="PTHR47197">
    <property type="entry name" value="PROTEIN NIRF"/>
    <property type="match status" value="1"/>
</dbReference>